<evidence type="ECO:0000313" key="1">
    <source>
        <dbReference type="EMBL" id="KAK2963467.1"/>
    </source>
</evidence>
<dbReference type="InterPro" id="IPR016024">
    <property type="entry name" value="ARM-type_fold"/>
</dbReference>
<evidence type="ECO:0000313" key="2">
    <source>
        <dbReference type="Proteomes" id="UP001281761"/>
    </source>
</evidence>
<dbReference type="Proteomes" id="UP001281761">
    <property type="component" value="Unassembled WGS sequence"/>
</dbReference>
<keyword evidence="2" id="KW-1185">Reference proteome</keyword>
<comment type="caution">
    <text evidence="1">The sequence shown here is derived from an EMBL/GenBank/DDBJ whole genome shotgun (WGS) entry which is preliminary data.</text>
</comment>
<gene>
    <name evidence="1" type="ORF">BLNAU_1509</name>
</gene>
<protein>
    <submittedName>
        <fullName evidence="1">Uncharacterized protein</fullName>
    </submittedName>
</protein>
<accession>A0ABQ9YI77</accession>
<reference evidence="1 2" key="1">
    <citation type="journal article" date="2022" name="bioRxiv">
        <title>Genomics of Preaxostyla Flagellates Illuminates Evolutionary Transitions and the Path Towards Mitochondrial Loss.</title>
        <authorList>
            <person name="Novak L.V.F."/>
            <person name="Treitli S.C."/>
            <person name="Pyrih J."/>
            <person name="Halakuc P."/>
            <person name="Pipaliya S.V."/>
            <person name="Vacek V."/>
            <person name="Brzon O."/>
            <person name="Soukal P."/>
            <person name="Eme L."/>
            <person name="Dacks J.B."/>
            <person name="Karnkowska A."/>
            <person name="Elias M."/>
            <person name="Hampl V."/>
        </authorList>
    </citation>
    <scope>NUCLEOTIDE SEQUENCE [LARGE SCALE GENOMIC DNA]</scope>
    <source>
        <strain evidence="1">NAU3</strain>
        <tissue evidence="1">Gut</tissue>
    </source>
</reference>
<proteinExistence type="predicted"/>
<sequence>MARTKQVARMAFRPPHQPMYAGGLGEQFQPLQNAIVIPMNVENPMNKFREHIASSRNPENADQPEILQHALLFFNRYGRHVTPAERHEMLLLLGTSLLAQDRESFCQFVFKLDTYRMPFDLNKMLSDLSHEDLITISLKTDNPIFTQPAAQYLSYFLTNHPEHVDHFLESELFTTQSLCSALLSKSPDLLCLIASCPSTLATDFLSANTPQSTLPVLLSPCLTAQLRTFYIHLATIRPTLLASLRRNPQFQIMDWLVRSLYDTARVVPSTENNPRCLSFGTDTADWTAFLGALGTITRQETKKAQNPGTLSLHTSVLGLLILLSASTDIVFSDAAVSEIARGCGLSEGEVKTILFETPLSFPIPPDWELETHVPYTDDAPSLCASIGPTLLKFNDADGQPQPDPSKSILTVILVVDTLRCLVNVFNTVNPTFIRHPSFSPSLTQTPTMPSFWKTQPIATTLPALRTFTVQLIMLASSALIQQILIGLRHRLSIGVATVLHLLPHLDAASKPSALVFIMNQLSNFRGSTDQYLSKICHVVLDLALTDSYRTPTTLLRLTKQLVSASLPARPSSSFGGGFLPPQNELAASISDQMDTAEGEQRWMLFTELICTSTNLSTDTIEKMLLEAENDDQMRVVLSSLALGAVQLGSQGVSFSDEVQTRLLRCAGQTNNVELASHAWSWIEKGCQLPTRQSMHGRMVGRMEASEEMMTLLLKVLGDLNNEGREEKSEGDEEGAAETEKERKTVIQYCLQILSRQIIWMNADSTPFVPLLISLMQNADVQIICTLIEVFVGISTRTSNSANPISLSTIDVPVASQPFPVTQSLLSFVSSFLLKSILAGTQSSLSPMDPFTTQLQPLDEPVEQTIRRMWQNLEGDQSGTGESLMKRMIEIGSELLESSVQARKDQSSPLHHVTSLLTPQSNSAPSPSQILIALFTALFTSPNRLFTIDALCRLSEVLNRLVEAMLKTSSDCVSGEDEYMSVQSFFSTISSTLMHPLVAVARKEWAARPSLSNLLHSISTLLIRHDSSLSELNRYAEQIHQGMERGDGRERRNHQQHPSLVDMIMSTLTEEGVEDRVDMTASNNQRYLQFLGANAIPMVTGMGIFGRPVVGYPFGIPQMANPFGNAQMANPFGNPQFGDQFGGF</sequence>
<dbReference type="SUPFAM" id="SSF48371">
    <property type="entry name" value="ARM repeat"/>
    <property type="match status" value="1"/>
</dbReference>
<dbReference type="EMBL" id="JARBJD010000006">
    <property type="protein sequence ID" value="KAK2963467.1"/>
    <property type="molecule type" value="Genomic_DNA"/>
</dbReference>
<name>A0ABQ9YI77_9EUKA</name>
<organism evidence="1 2">
    <name type="scientific">Blattamonas nauphoetae</name>
    <dbReference type="NCBI Taxonomy" id="2049346"/>
    <lineage>
        <taxon>Eukaryota</taxon>
        <taxon>Metamonada</taxon>
        <taxon>Preaxostyla</taxon>
        <taxon>Oxymonadida</taxon>
        <taxon>Blattamonas</taxon>
    </lineage>
</organism>